<dbReference type="AlphaFoldDB" id="A0AAN1U825"/>
<dbReference type="PANTHER" id="PTHR36511:SF4">
    <property type="entry name" value="ANTITOXIN MQSA"/>
    <property type="match status" value="1"/>
</dbReference>
<organism evidence="4 5">
    <name type="scientific">Acetobacter pomorum</name>
    <dbReference type="NCBI Taxonomy" id="65959"/>
    <lineage>
        <taxon>Bacteria</taxon>
        <taxon>Pseudomonadati</taxon>
        <taxon>Pseudomonadota</taxon>
        <taxon>Alphaproteobacteria</taxon>
        <taxon>Acetobacterales</taxon>
        <taxon>Acetobacteraceae</taxon>
        <taxon>Acetobacter</taxon>
    </lineage>
</organism>
<name>A0AAN1U825_9PROT</name>
<dbReference type="Pfam" id="PF15731">
    <property type="entry name" value="MqsA_antitoxin"/>
    <property type="match status" value="1"/>
</dbReference>
<evidence type="ECO:0000313" key="4">
    <source>
        <dbReference type="EMBL" id="AXM99406.1"/>
    </source>
</evidence>
<dbReference type="InterPro" id="IPR010982">
    <property type="entry name" value="Lambda_DNA-bd_dom_sf"/>
</dbReference>
<reference evidence="4 5" key="1">
    <citation type="submission" date="2017-09" db="EMBL/GenBank/DDBJ databases">
        <authorList>
            <person name="Kim K.H."/>
            <person name="Chun B.H."/>
            <person name="Han G.S."/>
            <person name="Hyun S.G."/>
            <person name="Jeon C.O."/>
        </authorList>
    </citation>
    <scope>NUCLEOTIDE SEQUENCE [LARGE SCALE GENOMIC DNA]</scope>
    <source>
        <strain evidence="4 5">SH</strain>
    </source>
</reference>
<dbReference type="CDD" id="cd00093">
    <property type="entry name" value="HTH_XRE"/>
    <property type="match status" value="1"/>
</dbReference>
<accession>A0AAN1U825</accession>
<dbReference type="RefSeq" id="WP_089179702.1">
    <property type="nucleotide sequence ID" value="NZ_CP023189.1"/>
</dbReference>
<evidence type="ECO:0000256" key="2">
    <source>
        <dbReference type="ARBA" id="ARBA00023125"/>
    </source>
</evidence>
<keyword evidence="1" id="KW-0805">Transcription regulation</keyword>
<dbReference type="Gene3D" id="1.10.260.40">
    <property type="entry name" value="lambda repressor-like DNA-binding domains"/>
    <property type="match status" value="1"/>
</dbReference>
<keyword evidence="3" id="KW-0804">Transcription</keyword>
<dbReference type="GO" id="GO:0003677">
    <property type="term" value="F:DNA binding"/>
    <property type="evidence" value="ECO:0007669"/>
    <property type="project" value="UniProtKB-KW"/>
</dbReference>
<dbReference type="InterPro" id="IPR001387">
    <property type="entry name" value="Cro/C1-type_HTH"/>
</dbReference>
<gene>
    <name evidence="4" type="ORF">CJF59_01565</name>
</gene>
<dbReference type="Proteomes" id="UP000256572">
    <property type="component" value="Chromosome"/>
</dbReference>
<reference evidence="4 5" key="2">
    <citation type="submission" date="2018-08" db="EMBL/GenBank/DDBJ databases">
        <title>Acetobacter oryzifermentans sp. nov., isolated from Korea traditional vinegar and reclassification of Acetobacter pasteurianus subsp. ascendens (Henneberg 1898) as Acetobacter ascendens comb. nov.</title>
        <authorList>
            <person name="Cho G.Y."/>
            <person name="Lee S.H."/>
        </authorList>
    </citation>
    <scope>NUCLEOTIDE SEQUENCE [LARGE SCALE GENOMIC DNA]</scope>
    <source>
        <strain evidence="4 5">SH</strain>
    </source>
</reference>
<dbReference type="InterPro" id="IPR032758">
    <property type="entry name" value="MqsA/HigA-2"/>
</dbReference>
<keyword evidence="2" id="KW-0238">DNA-binding</keyword>
<dbReference type="InterPro" id="IPR052359">
    <property type="entry name" value="HTH-type_reg/antitoxin"/>
</dbReference>
<sequence>MTKTAFEKIQEGLVEALSVAKGDAEPARMHVPPEINVRAVRQKTNLSQDGFASTFGFNIAQVRNWEQGRSRPLGAMRAYLMLIDRHPAEIQKLLLEASQRETDCPDIKYG</sequence>
<proteinExistence type="predicted"/>
<evidence type="ECO:0000256" key="3">
    <source>
        <dbReference type="ARBA" id="ARBA00023163"/>
    </source>
</evidence>
<evidence type="ECO:0000256" key="1">
    <source>
        <dbReference type="ARBA" id="ARBA00023015"/>
    </source>
</evidence>
<dbReference type="SUPFAM" id="SSF47413">
    <property type="entry name" value="lambda repressor-like DNA-binding domains"/>
    <property type="match status" value="1"/>
</dbReference>
<protein>
    <submittedName>
        <fullName evidence="4">Transcriptional regulator</fullName>
    </submittedName>
</protein>
<dbReference type="PANTHER" id="PTHR36511">
    <property type="entry name" value="MERR FAMILY BACTERIAL REGULATORY PROTEIN"/>
    <property type="match status" value="1"/>
</dbReference>
<evidence type="ECO:0000313" key="5">
    <source>
        <dbReference type="Proteomes" id="UP000256572"/>
    </source>
</evidence>
<dbReference type="EMBL" id="CP023189">
    <property type="protein sequence ID" value="AXM99406.1"/>
    <property type="molecule type" value="Genomic_DNA"/>
</dbReference>